<dbReference type="SUPFAM" id="SSF54593">
    <property type="entry name" value="Glyoxalase/Bleomycin resistance protein/Dihydroxybiphenyl dioxygenase"/>
    <property type="match status" value="1"/>
</dbReference>
<dbReference type="OrthoDB" id="5371818at2759"/>
<evidence type="ECO:0000259" key="2">
    <source>
        <dbReference type="PROSITE" id="PS51819"/>
    </source>
</evidence>
<dbReference type="Proteomes" id="UP000288859">
    <property type="component" value="Unassembled WGS sequence"/>
</dbReference>
<dbReference type="Pfam" id="PF00903">
    <property type="entry name" value="Glyoxalase"/>
    <property type="match status" value="1"/>
</dbReference>
<dbReference type="Gene3D" id="3.10.180.10">
    <property type="entry name" value="2,3-Dihydroxybiphenyl 1,2-Dioxygenase, domain 1"/>
    <property type="match status" value="1"/>
</dbReference>
<dbReference type="EMBL" id="NAJM01000021">
    <property type="protein sequence ID" value="RVX70796.1"/>
    <property type="molecule type" value="Genomic_DNA"/>
</dbReference>
<dbReference type="InterPro" id="IPR004360">
    <property type="entry name" value="Glyas_Fos-R_dOase_dom"/>
</dbReference>
<sequence>MSETQVTRTKSPAHLAHVVLRTNKFEQMVKYYKDFLGAHASYENEVLSFLRYDYEHHRVAIINTAQAPDKAPTAVGMDHMAFAFNDLNDLALAYRQRKALGILPTICLNHGPTTSMYYTDPDGNRIETQVDNFDTVEAASEFMASAEFAENPIGVDFDPEELCRRLESGEDQQMIKKRPNIGPRGLS</sequence>
<protein>
    <recommendedName>
        <fullName evidence="2">VOC domain-containing protein</fullName>
    </recommendedName>
</protein>
<dbReference type="VEuPathDB" id="FungiDB:PV10_03931"/>
<dbReference type="InterPro" id="IPR037523">
    <property type="entry name" value="VOC_core"/>
</dbReference>
<proteinExistence type="predicted"/>
<name>A0A438N4Y1_EXOME</name>
<comment type="caution">
    <text evidence="3">The sequence shown here is derived from an EMBL/GenBank/DDBJ whole genome shotgun (WGS) entry which is preliminary data.</text>
</comment>
<dbReference type="InterPro" id="IPR029068">
    <property type="entry name" value="Glyas_Bleomycin-R_OHBP_Dase"/>
</dbReference>
<organism evidence="3 4">
    <name type="scientific">Exophiala mesophila</name>
    <name type="common">Black yeast-like fungus</name>
    <dbReference type="NCBI Taxonomy" id="212818"/>
    <lineage>
        <taxon>Eukaryota</taxon>
        <taxon>Fungi</taxon>
        <taxon>Dikarya</taxon>
        <taxon>Ascomycota</taxon>
        <taxon>Pezizomycotina</taxon>
        <taxon>Eurotiomycetes</taxon>
        <taxon>Chaetothyriomycetidae</taxon>
        <taxon>Chaetothyriales</taxon>
        <taxon>Herpotrichiellaceae</taxon>
        <taxon>Exophiala</taxon>
    </lineage>
</organism>
<gene>
    <name evidence="3" type="ORF">B0A52_05447</name>
</gene>
<evidence type="ECO:0000313" key="4">
    <source>
        <dbReference type="Proteomes" id="UP000288859"/>
    </source>
</evidence>
<accession>A0A438N4Y1</accession>
<dbReference type="PROSITE" id="PS51819">
    <property type="entry name" value="VOC"/>
    <property type="match status" value="1"/>
</dbReference>
<feature type="domain" description="VOC" evidence="2">
    <location>
        <begin position="14"/>
        <end position="131"/>
    </location>
</feature>
<evidence type="ECO:0000256" key="1">
    <source>
        <dbReference type="SAM" id="MobiDB-lite"/>
    </source>
</evidence>
<dbReference type="AlphaFoldDB" id="A0A438N4Y1"/>
<evidence type="ECO:0000313" key="3">
    <source>
        <dbReference type="EMBL" id="RVX70796.1"/>
    </source>
</evidence>
<reference evidence="3 4" key="1">
    <citation type="submission" date="2017-03" db="EMBL/GenBank/DDBJ databases">
        <title>Genomes of endolithic fungi from Antarctica.</title>
        <authorList>
            <person name="Coleine C."/>
            <person name="Masonjones S."/>
            <person name="Stajich J.E."/>
        </authorList>
    </citation>
    <scope>NUCLEOTIDE SEQUENCE [LARGE SCALE GENOMIC DNA]</scope>
    <source>
        <strain evidence="3 4">CCFEE 6314</strain>
    </source>
</reference>
<feature type="region of interest" description="Disordered" evidence="1">
    <location>
        <begin position="168"/>
        <end position="187"/>
    </location>
</feature>